<name>A0A1L9PN59_ASPVE</name>
<dbReference type="GeneID" id="63733035"/>
<dbReference type="VEuPathDB" id="FungiDB:ASPVEDRAFT_84348"/>
<evidence type="ECO:0000313" key="2">
    <source>
        <dbReference type="EMBL" id="OJJ02876.1"/>
    </source>
</evidence>
<feature type="region of interest" description="Disordered" evidence="1">
    <location>
        <begin position="191"/>
        <end position="216"/>
    </location>
</feature>
<accession>A0A1L9PN59</accession>
<evidence type="ECO:0000313" key="3">
    <source>
        <dbReference type="Proteomes" id="UP000184073"/>
    </source>
</evidence>
<sequence>MAAMEAELDWIRCFRDGLDEAKAKQLISDEEFSTEIQPFLSSSKSLSQNLKVLQCQRRLIEDDLTEELQSPMMGSWSGLEDIDKKELTFLGDNRPACRYLFFRFVISYIYARINGNDVVREKLNRHNFWPTMARYLHRPTLVTLARCFSGTELPPSLLETNTFEPDGEQDKQAGQDIGMLLGADIREALISSMEEREKEDEDEEETTDEEYGSSDE</sequence>
<reference evidence="3" key="1">
    <citation type="journal article" date="2017" name="Genome Biol.">
        <title>Comparative genomics reveals high biological diversity and specific adaptations in the industrially and medically important fungal genus Aspergillus.</title>
        <authorList>
            <person name="de Vries R.P."/>
            <person name="Riley R."/>
            <person name="Wiebenga A."/>
            <person name="Aguilar-Osorio G."/>
            <person name="Amillis S."/>
            <person name="Uchima C.A."/>
            <person name="Anderluh G."/>
            <person name="Asadollahi M."/>
            <person name="Askin M."/>
            <person name="Barry K."/>
            <person name="Battaglia E."/>
            <person name="Bayram O."/>
            <person name="Benocci T."/>
            <person name="Braus-Stromeyer S.A."/>
            <person name="Caldana C."/>
            <person name="Canovas D."/>
            <person name="Cerqueira G.C."/>
            <person name="Chen F."/>
            <person name="Chen W."/>
            <person name="Choi C."/>
            <person name="Clum A."/>
            <person name="Dos Santos R.A."/>
            <person name="Damasio A.R."/>
            <person name="Diallinas G."/>
            <person name="Emri T."/>
            <person name="Fekete E."/>
            <person name="Flipphi M."/>
            <person name="Freyberg S."/>
            <person name="Gallo A."/>
            <person name="Gournas C."/>
            <person name="Habgood R."/>
            <person name="Hainaut M."/>
            <person name="Harispe M.L."/>
            <person name="Henrissat B."/>
            <person name="Hilden K.S."/>
            <person name="Hope R."/>
            <person name="Hossain A."/>
            <person name="Karabika E."/>
            <person name="Karaffa L."/>
            <person name="Karanyi Z."/>
            <person name="Krasevec N."/>
            <person name="Kuo A."/>
            <person name="Kusch H."/>
            <person name="LaButti K."/>
            <person name="Lagendijk E.L."/>
            <person name="Lapidus A."/>
            <person name="Levasseur A."/>
            <person name="Lindquist E."/>
            <person name="Lipzen A."/>
            <person name="Logrieco A.F."/>
            <person name="MacCabe A."/>
            <person name="Maekelae M.R."/>
            <person name="Malavazi I."/>
            <person name="Melin P."/>
            <person name="Meyer V."/>
            <person name="Mielnichuk N."/>
            <person name="Miskei M."/>
            <person name="Molnar A.P."/>
            <person name="Mule G."/>
            <person name="Ngan C.Y."/>
            <person name="Orejas M."/>
            <person name="Orosz E."/>
            <person name="Ouedraogo J.P."/>
            <person name="Overkamp K.M."/>
            <person name="Park H.-S."/>
            <person name="Perrone G."/>
            <person name="Piumi F."/>
            <person name="Punt P.J."/>
            <person name="Ram A.F."/>
            <person name="Ramon A."/>
            <person name="Rauscher S."/>
            <person name="Record E."/>
            <person name="Riano-Pachon D.M."/>
            <person name="Robert V."/>
            <person name="Roehrig J."/>
            <person name="Ruller R."/>
            <person name="Salamov A."/>
            <person name="Salih N.S."/>
            <person name="Samson R.A."/>
            <person name="Sandor E."/>
            <person name="Sanguinetti M."/>
            <person name="Schuetze T."/>
            <person name="Sepcic K."/>
            <person name="Shelest E."/>
            <person name="Sherlock G."/>
            <person name="Sophianopoulou V."/>
            <person name="Squina F.M."/>
            <person name="Sun H."/>
            <person name="Susca A."/>
            <person name="Todd R.B."/>
            <person name="Tsang A."/>
            <person name="Unkles S.E."/>
            <person name="van de Wiele N."/>
            <person name="van Rossen-Uffink D."/>
            <person name="Oliveira J.V."/>
            <person name="Vesth T.C."/>
            <person name="Visser J."/>
            <person name="Yu J.-H."/>
            <person name="Zhou M."/>
            <person name="Andersen M.R."/>
            <person name="Archer D.B."/>
            <person name="Baker S.E."/>
            <person name="Benoit I."/>
            <person name="Brakhage A.A."/>
            <person name="Braus G.H."/>
            <person name="Fischer R."/>
            <person name="Frisvad J.C."/>
            <person name="Goldman G.H."/>
            <person name="Houbraken J."/>
            <person name="Oakley B."/>
            <person name="Pocsi I."/>
            <person name="Scazzocchio C."/>
            <person name="Seiboth B."/>
            <person name="vanKuyk P.A."/>
            <person name="Wortman J."/>
            <person name="Dyer P.S."/>
            <person name="Grigoriev I.V."/>
        </authorList>
    </citation>
    <scope>NUCLEOTIDE SEQUENCE [LARGE SCALE GENOMIC DNA]</scope>
    <source>
        <strain evidence="3">CBS 583.65</strain>
    </source>
</reference>
<dbReference type="Proteomes" id="UP000184073">
    <property type="component" value="Unassembled WGS sequence"/>
</dbReference>
<dbReference type="AlphaFoldDB" id="A0A1L9PN59"/>
<dbReference type="STRING" id="1036611.A0A1L9PN59"/>
<proteinExistence type="predicted"/>
<feature type="compositionally biased region" description="Acidic residues" evidence="1">
    <location>
        <begin position="197"/>
        <end position="216"/>
    </location>
</feature>
<evidence type="ECO:0000256" key="1">
    <source>
        <dbReference type="SAM" id="MobiDB-lite"/>
    </source>
</evidence>
<organism evidence="2 3">
    <name type="scientific">Aspergillus versicolor CBS 583.65</name>
    <dbReference type="NCBI Taxonomy" id="1036611"/>
    <lineage>
        <taxon>Eukaryota</taxon>
        <taxon>Fungi</taxon>
        <taxon>Dikarya</taxon>
        <taxon>Ascomycota</taxon>
        <taxon>Pezizomycotina</taxon>
        <taxon>Eurotiomycetes</taxon>
        <taxon>Eurotiomycetidae</taxon>
        <taxon>Eurotiales</taxon>
        <taxon>Aspergillaceae</taxon>
        <taxon>Aspergillus</taxon>
        <taxon>Aspergillus subgen. Nidulantes</taxon>
    </lineage>
</organism>
<protein>
    <submittedName>
        <fullName evidence="2">Uncharacterized protein</fullName>
    </submittedName>
</protein>
<keyword evidence="3" id="KW-1185">Reference proteome</keyword>
<dbReference type="EMBL" id="KV878129">
    <property type="protein sequence ID" value="OJJ02876.1"/>
    <property type="molecule type" value="Genomic_DNA"/>
</dbReference>
<dbReference type="OrthoDB" id="4498339at2759"/>
<gene>
    <name evidence="2" type="ORF">ASPVEDRAFT_84348</name>
</gene>
<dbReference type="RefSeq" id="XP_040668638.1">
    <property type="nucleotide sequence ID" value="XM_040817524.1"/>
</dbReference>